<dbReference type="GO" id="GO:0003677">
    <property type="term" value="F:DNA binding"/>
    <property type="evidence" value="ECO:0007669"/>
    <property type="project" value="UniProtKB-UniRule"/>
</dbReference>
<dbReference type="Gene3D" id="6.10.140.1720">
    <property type="match status" value="1"/>
</dbReference>
<evidence type="ECO:0000256" key="3">
    <source>
        <dbReference type="ARBA" id="ARBA00022840"/>
    </source>
</evidence>
<dbReference type="Pfam" id="PF02463">
    <property type="entry name" value="SMC_N"/>
    <property type="match status" value="1"/>
</dbReference>
<feature type="domain" description="RecF/RecN/SMC N-terminal" evidence="7">
    <location>
        <begin position="2"/>
        <end position="914"/>
    </location>
</feature>
<dbReference type="KEGG" id="ssm:Spirs_1868"/>
<organism evidence="8 9">
    <name type="scientific">Sediminispirochaeta smaragdinae (strain DSM 11293 / JCM 15392 / SEBR 4228)</name>
    <name type="common">Spirochaeta smaragdinae</name>
    <dbReference type="NCBI Taxonomy" id="573413"/>
    <lineage>
        <taxon>Bacteria</taxon>
        <taxon>Pseudomonadati</taxon>
        <taxon>Spirochaetota</taxon>
        <taxon>Spirochaetia</taxon>
        <taxon>Spirochaetales</taxon>
        <taxon>Spirochaetaceae</taxon>
        <taxon>Sediminispirochaeta</taxon>
    </lineage>
</organism>
<sequence>MFLKSIQIFGFKSFADRSVIEFRDGISALLGPNGCGKSNVVDSIKWVLGEQSTKTLRAEKMEDVIFNGTENRKALNVAEVTLTLSNDDGVLPIEIPEIEVKRRLHRSGESEYFINSAPVKLREVRELFFDTGIGKSSYSIMEQGKIDQILSNKPEERRYIFEEAAGITKYKLKGAEAERKLQRTEENMRQVEGILREVKRSYDTLKVQSEKTFSYRDLKERIFDLELDIQLLKLKGILDDQHQKEEKLKEKSQKRDELRSAIDTINNLLEENLDQVNSMESSLIEAQKKLYGIDIEKSNRESRRQILTERSSELEQQAKTAVERQSSIREKIASTGEGISAREASLAEFDKRIGEIEEHIASFTRNIESANGRIGENEKHIAQNEKTVLSLERQREDLQVKLREITDDIVTQLDSKLKETGYSRQERADMEEEILNTIESLSIQLKGKQSLVEDALKLDESEKQKTLSLVRDAFEATGLATKKLSELFTRYRSAVPSFIDEFLAPEGIITIKREIDRNIEEAGTEMTRRREEIAALREENKNLSSKIEEYRRTLEELRISRAQMDTQKEAMKESLAGLKRELNDLEKQLAAAEAEAQRCKLNIEENSAKIKALDRERVELDQQEAKLKKELTNLEAGINDRNKELLKKEDNLKQQMDQLGKIQSQVEQLQVNLAGLNAEVRNIYDNFRDRHSRDLNEYDSRMFEIREDAKDLRDKLSKAKEELKALGQVNLMAPEEFSEVKERYDFLNGQLDDLYKAREDLTRITKQIRVESTELFLDTYEKIKKNFHSMFRRLFGGGRGELQLTEPNEVLTSGIEIYAQPPGKKLENISLLSGGERSLTAVGLLFATYMVKPSPFCILDEIDAALDESNVGRFVNVLMEFGNKSQFIVITHNKKTVAGAKTLLGVTMEESGVSKIIAVRLADDGNVVEEEVDEPDGVPTE</sequence>
<comment type="similarity">
    <text evidence="6">Belongs to the SMC family.</text>
</comment>
<dbReference type="STRING" id="573413.Spirs_1868"/>
<dbReference type="InterPro" id="IPR024704">
    <property type="entry name" value="SMC"/>
</dbReference>
<dbReference type="eggNOG" id="COG1196">
    <property type="taxonomic scope" value="Bacteria"/>
</dbReference>
<dbReference type="Gene3D" id="3.40.50.300">
    <property type="entry name" value="P-loop containing nucleotide triphosphate hydrolases"/>
    <property type="match status" value="2"/>
</dbReference>
<keyword evidence="5 6" id="KW-0238">DNA-binding</keyword>
<feature type="coiled-coil region" evidence="6">
    <location>
        <begin position="519"/>
        <end position="729"/>
    </location>
</feature>
<dbReference type="GO" id="GO:0007059">
    <property type="term" value="P:chromosome segregation"/>
    <property type="evidence" value="ECO:0007669"/>
    <property type="project" value="UniProtKB-UniRule"/>
</dbReference>
<dbReference type="InterPro" id="IPR027417">
    <property type="entry name" value="P-loop_NTPase"/>
</dbReference>
<evidence type="ECO:0000256" key="5">
    <source>
        <dbReference type="ARBA" id="ARBA00023125"/>
    </source>
</evidence>
<keyword evidence="9" id="KW-1185">Reference proteome</keyword>
<dbReference type="GO" id="GO:0005524">
    <property type="term" value="F:ATP binding"/>
    <property type="evidence" value="ECO:0007669"/>
    <property type="project" value="UniProtKB-UniRule"/>
</dbReference>
<evidence type="ECO:0000256" key="6">
    <source>
        <dbReference type="HAMAP-Rule" id="MF_01894"/>
    </source>
</evidence>
<feature type="coiled-coil region" evidence="6">
    <location>
        <begin position="381"/>
        <end position="408"/>
    </location>
</feature>
<accession>E1R6H6</accession>
<feature type="binding site" evidence="6">
    <location>
        <begin position="32"/>
        <end position="39"/>
    </location>
    <ligand>
        <name>ATP</name>
        <dbReference type="ChEBI" id="CHEBI:30616"/>
    </ligand>
</feature>
<dbReference type="GO" id="GO:0016887">
    <property type="term" value="F:ATP hydrolysis activity"/>
    <property type="evidence" value="ECO:0007669"/>
    <property type="project" value="InterPro"/>
</dbReference>
<evidence type="ECO:0000256" key="2">
    <source>
        <dbReference type="ARBA" id="ARBA00022741"/>
    </source>
</evidence>
<evidence type="ECO:0000313" key="8">
    <source>
        <dbReference type="EMBL" id="ADK80994.1"/>
    </source>
</evidence>
<dbReference type="GO" id="GO:0006260">
    <property type="term" value="P:DNA replication"/>
    <property type="evidence" value="ECO:0007669"/>
    <property type="project" value="UniProtKB-UniRule"/>
</dbReference>
<keyword evidence="3 6" id="KW-0067">ATP-binding</keyword>
<evidence type="ECO:0000256" key="4">
    <source>
        <dbReference type="ARBA" id="ARBA00023054"/>
    </source>
</evidence>
<dbReference type="Proteomes" id="UP000002318">
    <property type="component" value="Chromosome"/>
</dbReference>
<dbReference type="HOGENOM" id="CLU_001042_2_1_12"/>
<dbReference type="PIRSF" id="PIRSF005719">
    <property type="entry name" value="SMC"/>
    <property type="match status" value="1"/>
</dbReference>
<evidence type="ECO:0000256" key="1">
    <source>
        <dbReference type="ARBA" id="ARBA00022490"/>
    </source>
</evidence>
<proteinExistence type="inferred from homology"/>
<dbReference type="CDD" id="cd03278">
    <property type="entry name" value="ABC_SMC_barmotin"/>
    <property type="match status" value="1"/>
</dbReference>
<dbReference type="Gene3D" id="1.10.287.1490">
    <property type="match status" value="1"/>
</dbReference>
<dbReference type="PANTHER" id="PTHR43977">
    <property type="entry name" value="STRUCTURAL MAINTENANCE OF CHROMOSOMES PROTEIN 3"/>
    <property type="match status" value="1"/>
</dbReference>
<dbReference type="GO" id="GO:0005737">
    <property type="term" value="C:cytoplasm"/>
    <property type="evidence" value="ECO:0007669"/>
    <property type="project" value="UniProtKB-SubCell"/>
</dbReference>
<comment type="domain">
    <text evidence="6">Contains large globular domains required for ATP hydrolysis at each terminus and a third globular domain forming a flexible hinge near the middle of the molecule. These domains are separated by coiled-coil structures.</text>
</comment>
<dbReference type="SUPFAM" id="SSF52540">
    <property type="entry name" value="P-loop containing nucleoside triphosphate hydrolases"/>
    <property type="match status" value="1"/>
</dbReference>
<dbReference type="InterPro" id="IPR011890">
    <property type="entry name" value="SMC_prok"/>
</dbReference>
<comment type="function">
    <text evidence="6">Required for chromosome condensation and partitioning.</text>
</comment>
<dbReference type="GO" id="GO:0030261">
    <property type="term" value="P:chromosome condensation"/>
    <property type="evidence" value="ECO:0007669"/>
    <property type="project" value="InterPro"/>
</dbReference>
<comment type="subcellular location">
    <subcellularLocation>
        <location evidence="6">Cytoplasm</location>
    </subcellularLocation>
</comment>
<comment type="subunit">
    <text evidence="6">Homodimer.</text>
</comment>
<dbReference type="GO" id="GO:0007062">
    <property type="term" value="P:sister chromatid cohesion"/>
    <property type="evidence" value="ECO:0007669"/>
    <property type="project" value="InterPro"/>
</dbReference>
<gene>
    <name evidence="6" type="primary">smc</name>
    <name evidence="8" type="ordered locus">Spirs_1868</name>
</gene>
<dbReference type="Gene3D" id="1.20.5.340">
    <property type="match status" value="1"/>
</dbReference>
<reference evidence="8 9" key="1">
    <citation type="journal article" date="2010" name="Stand. Genomic Sci.">
        <title>Complete genome sequence of Spirochaeta smaragdinae type strain (SEBR 4228).</title>
        <authorList>
            <person name="Mavromatis K."/>
            <person name="Yasawong M."/>
            <person name="Chertkov O."/>
            <person name="Lapidus A."/>
            <person name="Lucas S."/>
            <person name="Nolan M."/>
            <person name="Del Rio T.G."/>
            <person name="Tice H."/>
            <person name="Cheng J.F."/>
            <person name="Pitluck S."/>
            <person name="Liolios K."/>
            <person name="Ivanova N."/>
            <person name="Tapia R."/>
            <person name="Han C."/>
            <person name="Bruce D."/>
            <person name="Goodwin L."/>
            <person name="Pati A."/>
            <person name="Chen A."/>
            <person name="Palaniappan K."/>
            <person name="Land M."/>
            <person name="Hauser L."/>
            <person name="Chang Y.J."/>
            <person name="Jeffries C.D."/>
            <person name="Detter J.C."/>
            <person name="Rohde M."/>
            <person name="Brambilla E."/>
            <person name="Spring S."/>
            <person name="Goker M."/>
            <person name="Sikorski J."/>
            <person name="Woyke T."/>
            <person name="Bristow J."/>
            <person name="Eisen J.A."/>
            <person name="Markowitz V."/>
            <person name="Hugenholtz P."/>
            <person name="Klenk H.P."/>
            <person name="Kyrpides N.C."/>
        </authorList>
    </citation>
    <scope>NUCLEOTIDE SEQUENCE [LARGE SCALE GENOMIC DNA]</scope>
    <source>
        <strain evidence="9">DSM 11293 / JCM 15392 / SEBR 4228</strain>
    </source>
</reference>
<dbReference type="HAMAP" id="MF_01894">
    <property type="entry name" value="Smc_prok"/>
    <property type="match status" value="1"/>
</dbReference>
<feature type="coiled-coil region" evidence="6">
    <location>
        <begin position="167"/>
        <end position="324"/>
    </location>
</feature>
<keyword evidence="2 6" id="KW-0547">Nucleotide-binding</keyword>
<dbReference type="AlphaFoldDB" id="E1R6H6"/>
<dbReference type="RefSeq" id="WP_013254458.1">
    <property type="nucleotide sequence ID" value="NC_014364.1"/>
</dbReference>
<evidence type="ECO:0000313" key="9">
    <source>
        <dbReference type="Proteomes" id="UP000002318"/>
    </source>
</evidence>
<dbReference type="EMBL" id="CP002116">
    <property type="protein sequence ID" value="ADK80994.1"/>
    <property type="molecule type" value="Genomic_DNA"/>
</dbReference>
<evidence type="ECO:0000259" key="7">
    <source>
        <dbReference type="Pfam" id="PF02463"/>
    </source>
</evidence>
<dbReference type="OrthoDB" id="9808768at2"/>
<keyword evidence="1 6" id="KW-0963">Cytoplasm</keyword>
<keyword evidence="4 6" id="KW-0175">Coiled coil</keyword>
<name>E1R6H6_SEDSS</name>
<protein>
    <recommendedName>
        <fullName evidence="6">Chromosome partition protein Smc</fullName>
    </recommendedName>
</protein>
<dbReference type="InterPro" id="IPR003395">
    <property type="entry name" value="RecF/RecN/SMC_N"/>
</dbReference>